<proteinExistence type="predicted"/>
<dbReference type="AlphaFoldDB" id="Q9LQV1"/>
<organism evidence="1">
    <name type="scientific">Arabidopsis thaliana</name>
    <name type="common">Mouse-ear cress</name>
    <dbReference type="NCBI Taxonomy" id="3702"/>
    <lineage>
        <taxon>Eukaryota</taxon>
        <taxon>Viridiplantae</taxon>
        <taxon>Streptophyta</taxon>
        <taxon>Embryophyta</taxon>
        <taxon>Tracheophyta</taxon>
        <taxon>Spermatophyta</taxon>
        <taxon>Magnoliopsida</taxon>
        <taxon>eudicotyledons</taxon>
        <taxon>Gunneridae</taxon>
        <taxon>Pentapetalae</taxon>
        <taxon>rosids</taxon>
        <taxon>malvids</taxon>
        <taxon>Brassicales</taxon>
        <taxon>Brassicaceae</taxon>
        <taxon>Camelineae</taxon>
        <taxon>Arabidopsis</taxon>
    </lineage>
</organism>
<evidence type="ECO:0000313" key="1">
    <source>
        <dbReference type="EMBL" id="AAF79240.1"/>
    </source>
</evidence>
<name>Q9LQV1_ARATH</name>
<sequence length="85" mass="9119">MLEMDCTPHFSSAQIKNKLINIKPKKPIKLVLKLLSSFSSSSARPLAPLLVLKLLSSSSSSSARPQVPQLVLKLLSSSSSSSARL</sequence>
<dbReference type="EMBL" id="AC006917">
    <property type="protein sequence ID" value="AAF79240.1"/>
    <property type="molecule type" value="Genomic_DNA"/>
</dbReference>
<reference evidence="1" key="1">
    <citation type="submission" date="1999-05" db="EMBL/GenBank/DDBJ databases">
        <title>Genomic sequence for Arabidopsis thaliana BAC F10B6 from chromosome I.</title>
        <authorList>
            <person name="Chao Q."/>
            <person name="Shinn P."/>
            <person name="Dunn P."/>
            <person name="Buehler E."/>
            <person name="Kahn S."/>
            <person name="Kim C."/>
            <person name="Walker M."/>
            <person name="Williams S."/>
            <person name="Altafi H."/>
            <person name="Araujo R."/>
            <person name="Conn L."/>
            <person name="Conway A.B."/>
            <person name="Gonzalez A."/>
            <person name="Hansen N.F."/>
            <person name="Huizar L."/>
            <person name="Kremenetskaia I."/>
            <person name="Lenz C."/>
            <person name="Li J."/>
            <person name="Liu S."/>
            <person name="Luros S."/>
            <person name="Rowley D."/>
            <person name="Schwartz J."/>
            <person name="Toriumi M."/>
            <person name="Vysotskaia V."/>
            <person name="Yu G."/>
            <person name="Davis R.W."/>
            <person name="Federspiel N.A."/>
            <person name="Theologis A."/>
            <person name="Ecker J.R."/>
        </authorList>
    </citation>
    <scope>NUCLEOTIDE SEQUENCE</scope>
</reference>
<reference key="2">
    <citation type="journal article" date="2000" name="Nature">
        <title>Sequence and analysis of chromosome 1 of the plant Arabidopsis thaliana.</title>
        <authorList>
            <person name="Theologis A."/>
            <person name="Ecker J.R."/>
            <person name="Palm C.J."/>
            <person name="Federspiel N.A."/>
            <person name="Kaul S."/>
            <person name="White O."/>
            <person name="Alonso J."/>
            <person name="Altafi H."/>
            <person name="Araujo R."/>
            <person name="Bowman C.L."/>
            <person name="Brooks S.Y."/>
            <person name="Buehler E."/>
            <person name="Chan A."/>
            <person name="Chao Q."/>
            <person name="Chen H."/>
            <person name="Cheuk R.F."/>
            <person name="Chin C.W."/>
            <person name="Chung M.K."/>
            <person name="Conn L."/>
            <person name="Conway A.B."/>
            <person name="Conway A.R."/>
            <person name="Creasy T.H."/>
            <person name="Dewar K."/>
            <person name="Dunn P."/>
            <person name="Etgu P."/>
            <person name="Feldblyum T.V."/>
            <person name="Feng J."/>
            <person name="Fong B."/>
            <person name="Fujii C.Y."/>
            <person name="Gill J.E."/>
            <person name="Goldsmith A.D."/>
            <person name="Haas B."/>
            <person name="Hansen N.F."/>
            <person name="Hughes B."/>
            <person name="Huizar L."/>
            <person name="Hunter J.L."/>
            <person name="Jenkins J."/>
            <person name="Johnson-Hopson C."/>
            <person name="Khan S."/>
            <person name="Khaykin E."/>
            <person name="Kim C.J."/>
            <person name="Koo H.L."/>
            <person name="Kremenetskaia I."/>
            <person name="Kurtz D.B."/>
            <person name="Kwan A."/>
            <person name="Lam B."/>
            <person name="Langin-Hooper S."/>
            <person name="Lee A."/>
            <person name="Lee J.M."/>
            <person name="Lenz C.A."/>
            <person name="Li J.H."/>
            <person name="Li Y."/>
            <person name="Lin X."/>
            <person name="Liu S.X."/>
            <person name="Liu Z.A."/>
            <person name="Luros J.S."/>
            <person name="Maiti R."/>
            <person name="Marziali A."/>
            <person name="Militscher J."/>
            <person name="Miranda M."/>
            <person name="Nguyen M."/>
            <person name="Nierman W.C."/>
            <person name="Osborne B.I."/>
            <person name="Pai G."/>
            <person name="Peterson J."/>
            <person name="Pham P.K."/>
            <person name="Rizzo M."/>
            <person name="Rooney T."/>
            <person name="Rowley D."/>
            <person name="Sakano H."/>
            <person name="Salzberg S.L."/>
            <person name="Schwartz J.R."/>
            <person name="Shinn P."/>
            <person name="Southwick A.M."/>
            <person name="Sun H."/>
            <person name="Tallon L.J."/>
            <person name="Tambunga G."/>
            <person name="Toriumi M.J."/>
            <person name="Town C.D."/>
            <person name="Utterback T."/>
            <person name="Van Aken S."/>
            <person name="Vaysberg M."/>
            <person name="Vysotskaia V.S."/>
            <person name="Walker M."/>
            <person name="Wu D."/>
            <person name="Yu G."/>
            <person name="Fraser C.M."/>
            <person name="Venter J.C."/>
            <person name="Davis R.W."/>
        </authorList>
    </citation>
    <scope>NUCLEOTIDE SEQUENCE [LARGE SCALE GENOMIC DNA]</scope>
    <source>
        <strain>cv. Columbia</strain>
    </source>
</reference>
<dbReference type="PIR" id="A86282">
    <property type="entry name" value="A86282"/>
</dbReference>
<protein>
    <submittedName>
        <fullName evidence="1">F10B6.20</fullName>
    </submittedName>
</protein>
<reference evidence="1" key="3">
    <citation type="submission" date="2000-06" db="EMBL/GenBank/DDBJ databases">
        <authorList>
            <person name="Cheuk R."/>
            <person name="Shinn P."/>
            <person name="Brooks S."/>
            <person name="Buehler E."/>
            <person name="Chao Q."/>
            <person name="Johnson-Hopson C."/>
            <person name="Khan S."/>
            <person name="Kim C."/>
            <person name="Altafi H."/>
            <person name="Bei B."/>
            <person name="Chin C."/>
            <person name="Chiou J."/>
            <person name="Choi E."/>
            <person name="Conn L."/>
            <person name="Conway A."/>
            <person name="Gonzalez A."/>
            <person name="Hansen N."/>
            <person name="Howing B."/>
            <person name="Koo T."/>
            <person name="Lam B."/>
            <person name="Lee J."/>
            <person name="Lenz C."/>
            <person name="Li J."/>
            <person name="Liu A."/>
            <person name="Liu J."/>
            <person name="Liu S."/>
            <person name="Mukharsky N."/>
            <person name="Nguyen M."/>
            <person name="Palm C."/>
            <person name="Pham P."/>
            <person name="Sakano H."/>
            <person name="Schwartz J."/>
            <person name="Southwick A."/>
            <person name="Thaveri A."/>
            <person name="Toriumi M."/>
            <person name="Vaysberg M."/>
            <person name="Yu G."/>
            <person name="Davis R."/>
            <person name="Federspiel N."/>
            <person name="Theologis A."/>
            <person name="Ecker J."/>
        </authorList>
    </citation>
    <scope>NUCLEOTIDE SEQUENCE</scope>
</reference>
<accession>Q9LQV1</accession>